<keyword evidence="1" id="KW-1133">Transmembrane helix</keyword>
<accession>A0AAN0WBF6</accession>
<proteinExistence type="predicted"/>
<keyword evidence="1" id="KW-0472">Membrane</keyword>
<organism evidence="2 3">
    <name type="scientific">Heyndrickxia coagulans</name>
    <name type="common">Weizmannia coagulans</name>
    <dbReference type="NCBI Taxonomy" id="1398"/>
    <lineage>
        <taxon>Bacteria</taxon>
        <taxon>Bacillati</taxon>
        <taxon>Bacillota</taxon>
        <taxon>Bacilli</taxon>
        <taxon>Bacillales</taxon>
        <taxon>Bacillaceae</taxon>
        <taxon>Heyndrickxia</taxon>
    </lineage>
</organism>
<reference evidence="3" key="1">
    <citation type="submission" date="2015-01" db="EMBL/GenBank/DDBJ databases">
        <title>Comparative genome analysis of Bacillus coagulans HM-08, Clostridium butyricum HM-68, Bacillus subtilis HM-66 and Bacillus paralicheniformis BL-09.</title>
        <authorList>
            <person name="Zhang H."/>
        </authorList>
    </citation>
    <scope>NUCLEOTIDE SEQUENCE [LARGE SCALE GENOMIC DNA]</scope>
    <source>
        <strain evidence="3">HM-08</strain>
    </source>
</reference>
<evidence type="ECO:0000256" key="1">
    <source>
        <dbReference type="SAM" id="Phobius"/>
    </source>
</evidence>
<evidence type="ECO:0000313" key="2">
    <source>
        <dbReference type="EMBL" id="AJO22256.1"/>
    </source>
</evidence>
<dbReference type="Proteomes" id="UP000032024">
    <property type="component" value="Chromosome"/>
</dbReference>
<name>A0AAN0WBF6_HEYCO</name>
<sequence length="44" mass="4905">MKTFLNIFSVAKIPSFSYAFFANFLFAPGNGIAFLFFLASALFD</sequence>
<evidence type="ECO:0000313" key="3">
    <source>
        <dbReference type="Proteomes" id="UP000032024"/>
    </source>
</evidence>
<dbReference type="EMBL" id="CP010525">
    <property type="protein sequence ID" value="AJO22256.1"/>
    <property type="molecule type" value="Genomic_DNA"/>
</dbReference>
<dbReference type="AlphaFoldDB" id="A0AAN0WBF6"/>
<protein>
    <submittedName>
        <fullName evidence="2">Uncharacterized protein</fullName>
    </submittedName>
</protein>
<feature type="transmembrane region" description="Helical" evidence="1">
    <location>
        <begin position="20"/>
        <end position="43"/>
    </location>
</feature>
<keyword evidence="3" id="KW-1185">Reference proteome</keyword>
<keyword evidence="1" id="KW-0812">Transmembrane</keyword>
<gene>
    <name evidence="2" type="ORF">SB48_HM08orf02309</name>
</gene>